<evidence type="ECO:0000313" key="2">
    <source>
        <dbReference type="Proteomes" id="UP001057402"/>
    </source>
</evidence>
<keyword evidence="2" id="KW-1185">Reference proteome</keyword>
<dbReference type="EMBL" id="CM042885">
    <property type="protein sequence ID" value="KAI4365076.1"/>
    <property type="molecule type" value="Genomic_DNA"/>
</dbReference>
<dbReference type="Proteomes" id="UP001057402">
    <property type="component" value="Chromosome 6"/>
</dbReference>
<gene>
    <name evidence="1" type="ORF">MLD38_021096</name>
</gene>
<organism evidence="1 2">
    <name type="scientific">Melastoma candidum</name>
    <dbReference type="NCBI Taxonomy" id="119954"/>
    <lineage>
        <taxon>Eukaryota</taxon>
        <taxon>Viridiplantae</taxon>
        <taxon>Streptophyta</taxon>
        <taxon>Embryophyta</taxon>
        <taxon>Tracheophyta</taxon>
        <taxon>Spermatophyta</taxon>
        <taxon>Magnoliopsida</taxon>
        <taxon>eudicotyledons</taxon>
        <taxon>Gunneridae</taxon>
        <taxon>Pentapetalae</taxon>
        <taxon>rosids</taxon>
        <taxon>malvids</taxon>
        <taxon>Myrtales</taxon>
        <taxon>Melastomataceae</taxon>
        <taxon>Melastomatoideae</taxon>
        <taxon>Melastomateae</taxon>
        <taxon>Melastoma</taxon>
    </lineage>
</organism>
<sequence>MVSWEDHFSNLERVSSPSFPKSRSNSKASGINSTRPSNTTATVEPKATVNSQAQQRLNPKIRNDVGGNKKEVNSSTKRSTNMVESGLKRPRTETPSPLPTFKVGKEKLGDRITALQQLVSPFGKTDTASVLHEAIDYIKFLHDQVHVLSSSYTRNGHPPGFPANRGGFLRWELRSQGLCLVPVSSTFPVTCESQGDFWTPTATLVRSNFR</sequence>
<evidence type="ECO:0000313" key="1">
    <source>
        <dbReference type="EMBL" id="KAI4365076.1"/>
    </source>
</evidence>
<name>A0ACB9QFI8_9MYRT</name>
<comment type="caution">
    <text evidence="1">The sequence shown here is derived from an EMBL/GenBank/DDBJ whole genome shotgun (WGS) entry which is preliminary data.</text>
</comment>
<proteinExistence type="predicted"/>
<accession>A0ACB9QFI8</accession>
<protein>
    <submittedName>
        <fullName evidence="1">Uncharacterized protein</fullName>
    </submittedName>
</protein>
<reference evidence="2" key="1">
    <citation type="journal article" date="2023" name="Front. Plant Sci.">
        <title>Chromosomal-level genome assembly of Melastoma candidum provides insights into trichome evolution.</title>
        <authorList>
            <person name="Zhong Y."/>
            <person name="Wu W."/>
            <person name="Sun C."/>
            <person name="Zou P."/>
            <person name="Liu Y."/>
            <person name="Dai S."/>
            <person name="Zhou R."/>
        </authorList>
    </citation>
    <scope>NUCLEOTIDE SEQUENCE [LARGE SCALE GENOMIC DNA]</scope>
</reference>